<protein>
    <submittedName>
        <fullName evidence="1">Uncharacterized protein</fullName>
    </submittedName>
</protein>
<evidence type="ECO:0000313" key="1">
    <source>
        <dbReference type="EMBL" id="RNA15841.1"/>
    </source>
</evidence>
<accession>A0A3M7QXK9</accession>
<name>A0A3M7QXK9_BRAPC</name>
<comment type="caution">
    <text evidence="1">The sequence shown here is derived from an EMBL/GenBank/DDBJ whole genome shotgun (WGS) entry which is preliminary data.</text>
</comment>
<sequence>MSMGQKYCLIRVLTEYNNIFEVIFYSHPFLKLSQHFSTKSKCNSLEKKNFSMIK</sequence>
<dbReference type="EMBL" id="REGN01004875">
    <property type="protein sequence ID" value="RNA15841.1"/>
    <property type="molecule type" value="Genomic_DNA"/>
</dbReference>
<keyword evidence="2" id="KW-1185">Reference proteome</keyword>
<evidence type="ECO:0000313" key="2">
    <source>
        <dbReference type="Proteomes" id="UP000276133"/>
    </source>
</evidence>
<dbReference type="Proteomes" id="UP000276133">
    <property type="component" value="Unassembled WGS sequence"/>
</dbReference>
<proteinExistence type="predicted"/>
<reference evidence="1 2" key="1">
    <citation type="journal article" date="2018" name="Sci. Rep.">
        <title>Genomic signatures of local adaptation to the degree of environmental predictability in rotifers.</title>
        <authorList>
            <person name="Franch-Gras L."/>
            <person name="Hahn C."/>
            <person name="Garcia-Roger E.M."/>
            <person name="Carmona M.J."/>
            <person name="Serra M."/>
            <person name="Gomez A."/>
        </authorList>
    </citation>
    <scope>NUCLEOTIDE SEQUENCE [LARGE SCALE GENOMIC DNA]</scope>
    <source>
        <strain evidence="1">HYR1</strain>
    </source>
</reference>
<gene>
    <name evidence="1" type="ORF">BpHYR1_046022</name>
</gene>
<organism evidence="1 2">
    <name type="scientific">Brachionus plicatilis</name>
    <name type="common">Marine rotifer</name>
    <name type="synonym">Brachionus muelleri</name>
    <dbReference type="NCBI Taxonomy" id="10195"/>
    <lineage>
        <taxon>Eukaryota</taxon>
        <taxon>Metazoa</taxon>
        <taxon>Spiralia</taxon>
        <taxon>Gnathifera</taxon>
        <taxon>Rotifera</taxon>
        <taxon>Eurotatoria</taxon>
        <taxon>Monogononta</taxon>
        <taxon>Pseudotrocha</taxon>
        <taxon>Ploima</taxon>
        <taxon>Brachionidae</taxon>
        <taxon>Brachionus</taxon>
    </lineage>
</organism>
<dbReference type="AlphaFoldDB" id="A0A3M7QXK9"/>